<keyword evidence="1" id="KW-0732">Signal</keyword>
<evidence type="ECO:0000313" key="2">
    <source>
        <dbReference type="EMBL" id="MPC85198.1"/>
    </source>
</evidence>
<protein>
    <recommendedName>
        <fullName evidence="4">Secreted protein</fullName>
    </recommendedName>
</protein>
<sequence length="77" mass="8494">MFEKASSWLLLGIAVLCHFDWFPRASSCVRGHCIGILPVPQGTRTNFTNSLLTANSQVVYLVNGGNEEEAPRESNLE</sequence>
<dbReference type="EMBL" id="VSRR010067642">
    <property type="protein sequence ID" value="MPC85198.1"/>
    <property type="molecule type" value="Genomic_DNA"/>
</dbReference>
<evidence type="ECO:0008006" key="4">
    <source>
        <dbReference type="Google" id="ProtNLM"/>
    </source>
</evidence>
<evidence type="ECO:0000313" key="3">
    <source>
        <dbReference type="Proteomes" id="UP000324222"/>
    </source>
</evidence>
<name>A0A5B7IWZ8_PORTR</name>
<proteinExistence type="predicted"/>
<reference evidence="2 3" key="1">
    <citation type="submission" date="2019-05" db="EMBL/GenBank/DDBJ databases">
        <title>Another draft genome of Portunus trituberculatus and its Hox gene families provides insights of decapod evolution.</title>
        <authorList>
            <person name="Jeong J.-H."/>
            <person name="Song I."/>
            <person name="Kim S."/>
            <person name="Choi T."/>
            <person name="Kim D."/>
            <person name="Ryu S."/>
            <person name="Kim W."/>
        </authorList>
    </citation>
    <scope>NUCLEOTIDE SEQUENCE [LARGE SCALE GENOMIC DNA]</scope>
    <source>
        <tissue evidence="2">Muscle</tissue>
    </source>
</reference>
<evidence type="ECO:0000256" key="1">
    <source>
        <dbReference type="SAM" id="SignalP"/>
    </source>
</evidence>
<dbReference type="Proteomes" id="UP000324222">
    <property type="component" value="Unassembled WGS sequence"/>
</dbReference>
<keyword evidence="3" id="KW-1185">Reference proteome</keyword>
<gene>
    <name evidence="2" type="ORF">E2C01_079961</name>
</gene>
<feature type="signal peptide" evidence="1">
    <location>
        <begin position="1"/>
        <end position="25"/>
    </location>
</feature>
<dbReference type="AlphaFoldDB" id="A0A5B7IWZ8"/>
<accession>A0A5B7IWZ8</accession>
<organism evidence="2 3">
    <name type="scientific">Portunus trituberculatus</name>
    <name type="common">Swimming crab</name>
    <name type="synonym">Neptunus trituberculatus</name>
    <dbReference type="NCBI Taxonomy" id="210409"/>
    <lineage>
        <taxon>Eukaryota</taxon>
        <taxon>Metazoa</taxon>
        <taxon>Ecdysozoa</taxon>
        <taxon>Arthropoda</taxon>
        <taxon>Crustacea</taxon>
        <taxon>Multicrustacea</taxon>
        <taxon>Malacostraca</taxon>
        <taxon>Eumalacostraca</taxon>
        <taxon>Eucarida</taxon>
        <taxon>Decapoda</taxon>
        <taxon>Pleocyemata</taxon>
        <taxon>Brachyura</taxon>
        <taxon>Eubrachyura</taxon>
        <taxon>Portunoidea</taxon>
        <taxon>Portunidae</taxon>
        <taxon>Portuninae</taxon>
        <taxon>Portunus</taxon>
    </lineage>
</organism>
<comment type="caution">
    <text evidence="2">The sequence shown here is derived from an EMBL/GenBank/DDBJ whole genome shotgun (WGS) entry which is preliminary data.</text>
</comment>
<feature type="chain" id="PRO_5022776365" description="Secreted protein" evidence="1">
    <location>
        <begin position="26"/>
        <end position="77"/>
    </location>
</feature>